<dbReference type="EMBL" id="SWJQ01000017">
    <property type="protein sequence ID" value="TRZ26069.1"/>
    <property type="molecule type" value="Genomic_DNA"/>
</dbReference>
<evidence type="ECO:0000313" key="2">
    <source>
        <dbReference type="Proteomes" id="UP000796761"/>
    </source>
</evidence>
<protein>
    <submittedName>
        <fullName evidence="1">Uncharacterized protein</fullName>
    </submittedName>
</protein>
<comment type="caution">
    <text evidence="1">The sequence shown here is derived from an EMBL/GenBank/DDBJ whole genome shotgun (WGS) entry which is preliminary data.</text>
</comment>
<keyword evidence="2" id="KW-1185">Reference proteome</keyword>
<proteinExistence type="predicted"/>
<gene>
    <name evidence="1" type="ORF">HGM15179_001041</name>
</gene>
<dbReference type="OrthoDB" id="10692384at2759"/>
<sequence length="138" mass="15415">MASVGLGQFRLDISKKFFTGRHVKYGNRLPREVVESPSLGVFKGSVDMALKDMVYGEQVVLGSGWGVMNLEVFSNLSDYGDQLSLLVNTWHLPDKGTCLTSSWYASTSNSLSLLHKWRKGKEPCLQETANRVIKTKED</sequence>
<dbReference type="AlphaFoldDB" id="A0A8K1GVA7"/>
<reference evidence="1" key="1">
    <citation type="submission" date="2019-04" db="EMBL/GenBank/DDBJ databases">
        <title>Genome assembly of Zosterops borbonicus 15179.</title>
        <authorList>
            <person name="Leroy T."/>
            <person name="Anselmetti Y."/>
            <person name="Tilak M.-K."/>
            <person name="Nabholz B."/>
        </authorList>
    </citation>
    <scope>NUCLEOTIDE SEQUENCE</scope>
    <source>
        <strain evidence="1">HGM_15179</strain>
        <tissue evidence="1">Muscle</tissue>
    </source>
</reference>
<evidence type="ECO:0000313" key="1">
    <source>
        <dbReference type="EMBL" id="TRZ26069.1"/>
    </source>
</evidence>
<name>A0A8K1GVA7_9PASS</name>
<dbReference type="Proteomes" id="UP000796761">
    <property type="component" value="Unassembled WGS sequence"/>
</dbReference>
<organism evidence="1 2">
    <name type="scientific">Zosterops borbonicus</name>
    <dbReference type="NCBI Taxonomy" id="364589"/>
    <lineage>
        <taxon>Eukaryota</taxon>
        <taxon>Metazoa</taxon>
        <taxon>Chordata</taxon>
        <taxon>Craniata</taxon>
        <taxon>Vertebrata</taxon>
        <taxon>Euteleostomi</taxon>
        <taxon>Archelosauria</taxon>
        <taxon>Archosauria</taxon>
        <taxon>Dinosauria</taxon>
        <taxon>Saurischia</taxon>
        <taxon>Theropoda</taxon>
        <taxon>Coelurosauria</taxon>
        <taxon>Aves</taxon>
        <taxon>Neognathae</taxon>
        <taxon>Neoaves</taxon>
        <taxon>Telluraves</taxon>
        <taxon>Australaves</taxon>
        <taxon>Passeriformes</taxon>
        <taxon>Sylvioidea</taxon>
        <taxon>Zosteropidae</taxon>
        <taxon>Zosterops</taxon>
    </lineage>
</organism>
<accession>A0A8K1GVA7</accession>